<evidence type="ECO:0000313" key="1">
    <source>
        <dbReference type="EMBL" id="PGH59375.1"/>
    </source>
</evidence>
<comment type="caution">
    <text evidence="1">The sequence shown here is derived from an EMBL/GenBank/DDBJ whole genome shotgun (WGS) entry which is preliminary data.</text>
</comment>
<proteinExistence type="predicted"/>
<keyword evidence="2" id="KW-1185">Reference proteome</keyword>
<organism evidence="1 2">
    <name type="scientific">Azospirillum palustre</name>
    <dbReference type="NCBI Taxonomy" id="2044885"/>
    <lineage>
        <taxon>Bacteria</taxon>
        <taxon>Pseudomonadati</taxon>
        <taxon>Pseudomonadota</taxon>
        <taxon>Alphaproteobacteria</taxon>
        <taxon>Rhodospirillales</taxon>
        <taxon>Azospirillaceae</taxon>
        <taxon>Azospirillum</taxon>
    </lineage>
</organism>
<sequence>MAITTEDIALGICDVAFDGIDLGSTKGGVEVTVKTTNYQVKADQMGETPIKDVITGTEVSVKVPMLETNLTKLLAVMPQAVGVGAAGAEVGVEIRSGVNIDLLAIAAPLKLHPTALPASTTKDDFIAFKAAPLPNFTFKYENGGERVYEVTFSCYPDGTAGNRIAAFGAPVAA</sequence>
<accession>A0A2B8BNE7</accession>
<evidence type="ECO:0000313" key="2">
    <source>
        <dbReference type="Proteomes" id="UP000225379"/>
    </source>
</evidence>
<dbReference type="Proteomes" id="UP000225379">
    <property type="component" value="Unassembled WGS sequence"/>
</dbReference>
<protein>
    <submittedName>
        <fullName evidence="1">Uncharacterized protein</fullName>
    </submittedName>
</protein>
<dbReference type="AlphaFoldDB" id="A0A2B8BNE7"/>
<dbReference type="OrthoDB" id="7042076at2"/>
<gene>
    <name evidence="1" type="ORF">CRT60_01785</name>
</gene>
<reference evidence="2" key="1">
    <citation type="submission" date="2017-10" db="EMBL/GenBank/DDBJ databases">
        <authorList>
            <person name="Kravchenko I.K."/>
            <person name="Grouzdev D.S."/>
        </authorList>
    </citation>
    <scope>NUCLEOTIDE SEQUENCE [LARGE SCALE GENOMIC DNA]</scope>
    <source>
        <strain evidence="2">B2</strain>
    </source>
</reference>
<name>A0A2B8BNE7_9PROT</name>
<dbReference type="EMBL" id="PDKW01000036">
    <property type="protein sequence ID" value="PGH59375.1"/>
    <property type="molecule type" value="Genomic_DNA"/>
</dbReference>
<dbReference type="RefSeq" id="WP_098734724.1">
    <property type="nucleotide sequence ID" value="NZ_PDKW01000036.1"/>
</dbReference>